<name>X1VUW7_9ZZZZ</name>
<organism evidence="1">
    <name type="scientific">marine sediment metagenome</name>
    <dbReference type="NCBI Taxonomy" id="412755"/>
    <lineage>
        <taxon>unclassified sequences</taxon>
        <taxon>metagenomes</taxon>
        <taxon>ecological metagenomes</taxon>
    </lineage>
</organism>
<comment type="caution">
    <text evidence="1">The sequence shown here is derived from an EMBL/GenBank/DDBJ whole genome shotgun (WGS) entry which is preliminary data.</text>
</comment>
<protein>
    <submittedName>
        <fullName evidence="1">Uncharacterized protein</fullName>
    </submittedName>
</protein>
<reference evidence="1" key="1">
    <citation type="journal article" date="2014" name="Front. Microbiol.">
        <title>High frequency of phylogenetically diverse reductive dehalogenase-homologous genes in deep subseafloor sedimentary metagenomes.</title>
        <authorList>
            <person name="Kawai M."/>
            <person name="Futagami T."/>
            <person name="Toyoda A."/>
            <person name="Takaki Y."/>
            <person name="Nishi S."/>
            <person name="Hori S."/>
            <person name="Arai W."/>
            <person name="Tsubouchi T."/>
            <person name="Morono Y."/>
            <person name="Uchiyama I."/>
            <person name="Ito T."/>
            <person name="Fujiyama A."/>
            <person name="Inagaki F."/>
            <person name="Takami H."/>
        </authorList>
    </citation>
    <scope>NUCLEOTIDE SEQUENCE</scope>
    <source>
        <strain evidence="1">Expedition CK06-06</strain>
    </source>
</reference>
<accession>X1VUW7</accession>
<feature type="non-terminal residue" evidence="1">
    <location>
        <position position="55"/>
    </location>
</feature>
<evidence type="ECO:0000313" key="1">
    <source>
        <dbReference type="EMBL" id="GAJ21501.1"/>
    </source>
</evidence>
<sequence length="55" mass="6189">MIGLFEKVVLKIIPGKDITVHKIALYLDSRLIDTPSLSLEQAKKELLRVTKITQA</sequence>
<dbReference type="EMBL" id="BARW01038255">
    <property type="protein sequence ID" value="GAJ21501.1"/>
    <property type="molecule type" value="Genomic_DNA"/>
</dbReference>
<dbReference type="AlphaFoldDB" id="X1VUW7"/>
<proteinExistence type="predicted"/>
<gene>
    <name evidence="1" type="ORF">S12H4_58771</name>
</gene>